<name>W3WMM0_PESFW</name>
<feature type="short sequence motif" description="DGA/G" evidence="4">
    <location>
        <begin position="206"/>
        <end position="208"/>
    </location>
</feature>
<evidence type="ECO:0000256" key="4">
    <source>
        <dbReference type="PROSITE-ProRule" id="PRU01161"/>
    </source>
</evidence>
<reference evidence="8" key="1">
    <citation type="journal article" date="2015" name="BMC Genomics">
        <title>Genomic and transcriptomic analysis of the endophytic fungus Pestalotiopsis fici reveals its lifestyle and high potential for synthesis of natural products.</title>
        <authorList>
            <person name="Wang X."/>
            <person name="Zhang X."/>
            <person name="Liu L."/>
            <person name="Xiang M."/>
            <person name="Wang W."/>
            <person name="Sun X."/>
            <person name="Che Y."/>
            <person name="Guo L."/>
            <person name="Liu G."/>
            <person name="Guo L."/>
            <person name="Wang C."/>
            <person name="Yin W.B."/>
            <person name="Stadler M."/>
            <person name="Zhang X."/>
            <person name="Liu X."/>
        </authorList>
    </citation>
    <scope>NUCLEOTIDE SEQUENCE [LARGE SCALE GENOMIC DNA]</scope>
    <source>
        <strain evidence="8">W106-1 / CGMCC3.15140</strain>
    </source>
</reference>
<keyword evidence="3 4" id="KW-0443">Lipid metabolism</keyword>
<evidence type="ECO:0000256" key="5">
    <source>
        <dbReference type="SAM" id="MobiDB-lite"/>
    </source>
</evidence>
<dbReference type="CDD" id="cd07216">
    <property type="entry name" value="Pat17_PNPLA8_PNPLA9_like3"/>
    <property type="match status" value="1"/>
</dbReference>
<dbReference type="SUPFAM" id="SSF52151">
    <property type="entry name" value="FabD/lysophospholipase-like"/>
    <property type="match status" value="1"/>
</dbReference>
<sequence>MSKPKRADKQSTVKDGGGVRGLTSLLLLQSIFQSIETVTGRKVHPHEYFDLIAGTSTGGLIAIMLGRLRMPIEEAIEAYKKLSLIIFKKKWWSDFAVLKVLGAEMNRHWFRGQNLQDAICNLLSEKQMDPELDLRESESDDARCKIFVCAVDAYSSNVQLLRSYRSNAPGQFNYECSIWEAARATSAAPLFFEPITLRRGGATFVDGAVRANNPVEEAVNEARSLWPDRQVGCLLSLGTGISVRPGFDPKKNSLHAVLASLAKIATDANTKHIAFKSSHYCNQLIRSRRYFRFSVSQGVSDIEMSDFMKLPIMQSATIQYTAEVSKEIEECARQLASWDETYVKSSNAPLHMDSGHNPARKFLTLLDMDWERPVSSYVEDFGTGVLVILAITRILSAYNQAVNDQPAHTKVVTAQLTTLRLMFQTQCFLLLSSVIQDSADSLYQFIYSRDDDPADLLQLLQCSQDQTLALEDNAGRRIWSVLSDYEQHAAAVILPQLGRIEHRDLARFRSFNLDIHALVRSRGHLHGLGPNLPDDGPTIDVELSRISRVNQVSRHLQNACGNLWSCAEHPVHSTSLKLAPSMAGSSSWYQDQKSSVTFDLVLTNSALGQSQESTSFEITCPMAADQPRSADSNSDLFDQGDEIPRPPVRDVRERGETRGRKVIFEGQLTKAQQEQIMLGPILEPLCTLRTTDSSDSRTHVGCLASSESTNLSVQLVKPARRMFGMAMPTLSWMQPDNTEVRNSDRVSKAEKMRFAFQLAKIVLAHHSTPWLENAFSRADVSFWSSSATDCRLTNPFLFQQLGSVLGKAKQTVSEQHTDPWIKNPILFGLGVILLELEYEMPIESIISLLSKHAPSSRSGESLAERLLTVKYSAGNQMGTSYGRIVRMCLDCDFGLGLREYSLKDTMLQRRYYTQIILEFEKLLPQWEKIYSL</sequence>
<dbReference type="InParanoid" id="W3WMM0"/>
<dbReference type="InterPro" id="IPR056002">
    <property type="entry name" value="DUF7580"/>
</dbReference>
<dbReference type="GO" id="GO:0016020">
    <property type="term" value="C:membrane"/>
    <property type="evidence" value="ECO:0007669"/>
    <property type="project" value="TreeGrafter"/>
</dbReference>
<feature type="active site" description="Proton acceptor" evidence="4">
    <location>
        <position position="206"/>
    </location>
</feature>
<evidence type="ECO:0000256" key="1">
    <source>
        <dbReference type="ARBA" id="ARBA00022801"/>
    </source>
</evidence>
<dbReference type="GO" id="GO:0019369">
    <property type="term" value="P:arachidonate metabolic process"/>
    <property type="evidence" value="ECO:0007669"/>
    <property type="project" value="TreeGrafter"/>
</dbReference>
<dbReference type="OrthoDB" id="1658288at2759"/>
<dbReference type="GO" id="GO:0046486">
    <property type="term" value="P:glycerolipid metabolic process"/>
    <property type="evidence" value="ECO:0007669"/>
    <property type="project" value="UniProtKB-ARBA"/>
</dbReference>
<keyword evidence="8" id="KW-1185">Reference proteome</keyword>
<evidence type="ECO:0000259" key="6">
    <source>
        <dbReference type="PROSITE" id="PS51635"/>
    </source>
</evidence>
<dbReference type="GO" id="GO:0047499">
    <property type="term" value="F:calcium-independent phospholipase A2 activity"/>
    <property type="evidence" value="ECO:0007669"/>
    <property type="project" value="TreeGrafter"/>
</dbReference>
<dbReference type="PANTHER" id="PTHR24185:SF1">
    <property type="entry name" value="CALCIUM-INDEPENDENT PHOSPHOLIPASE A2-GAMMA"/>
    <property type="match status" value="1"/>
</dbReference>
<dbReference type="EMBL" id="KI912120">
    <property type="protein sequence ID" value="ETS74066.1"/>
    <property type="molecule type" value="Genomic_DNA"/>
</dbReference>
<dbReference type="eggNOG" id="KOG4231">
    <property type="taxonomic scope" value="Eukaryota"/>
</dbReference>
<dbReference type="Proteomes" id="UP000030651">
    <property type="component" value="Unassembled WGS sequence"/>
</dbReference>
<evidence type="ECO:0000256" key="3">
    <source>
        <dbReference type="ARBA" id="ARBA00023098"/>
    </source>
</evidence>
<dbReference type="PANTHER" id="PTHR24185">
    <property type="entry name" value="CALCIUM-INDEPENDENT PHOSPHOLIPASE A2-GAMMA"/>
    <property type="match status" value="1"/>
</dbReference>
<dbReference type="Pfam" id="PF24476">
    <property type="entry name" value="DUF7580"/>
    <property type="match status" value="1"/>
</dbReference>
<protein>
    <recommendedName>
        <fullName evidence="6">PNPLA domain-containing protein</fullName>
    </recommendedName>
</protein>
<accession>W3WMM0</accession>
<proteinExistence type="predicted"/>
<feature type="domain" description="PNPLA" evidence="6">
    <location>
        <begin position="12"/>
        <end position="219"/>
    </location>
</feature>
<feature type="short sequence motif" description="GXSXG" evidence="4">
    <location>
        <begin position="54"/>
        <end position="58"/>
    </location>
</feature>
<gene>
    <name evidence="7" type="ORF">PFICI_13932</name>
</gene>
<feature type="short sequence motif" description="GXGXXG" evidence="4">
    <location>
        <begin position="16"/>
        <end position="21"/>
    </location>
</feature>
<evidence type="ECO:0000256" key="2">
    <source>
        <dbReference type="ARBA" id="ARBA00022963"/>
    </source>
</evidence>
<keyword evidence="1 4" id="KW-0378">Hydrolase</keyword>
<evidence type="ECO:0000313" key="8">
    <source>
        <dbReference type="Proteomes" id="UP000030651"/>
    </source>
</evidence>
<dbReference type="PROSITE" id="PS51635">
    <property type="entry name" value="PNPLA"/>
    <property type="match status" value="1"/>
</dbReference>
<dbReference type="HOGENOM" id="CLU_314005_0_0_1"/>
<dbReference type="Pfam" id="PF01734">
    <property type="entry name" value="Patatin"/>
    <property type="match status" value="1"/>
</dbReference>
<dbReference type="InterPro" id="IPR016035">
    <property type="entry name" value="Acyl_Trfase/lysoPLipase"/>
</dbReference>
<keyword evidence="2 4" id="KW-0442">Lipid degradation</keyword>
<dbReference type="KEGG" id="pfy:PFICI_13932"/>
<dbReference type="Gene3D" id="3.40.1090.10">
    <property type="entry name" value="Cytosolic phospholipase A2 catalytic domain"/>
    <property type="match status" value="1"/>
</dbReference>
<feature type="region of interest" description="Disordered" evidence="5">
    <location>
        <begin position="625"/>
        <end position="649"/>
    </location>
</feature>
<dbReference type="RefSeq" id="XP_007840704.1">
    <property type="nucleotide sequence ID" value="XM_007842513.1"/>
</dbReference>
<dbReference type="InterPro" id="IPR002641">
    <property type="entry name" value="PNPLA_dom"/>
</dbReference>
<organism evidence="7 8">
    <name type="scientific">Pestalotiopsis fici (strain W106-1 / CGMCC3.15140)</name>
    <dbReference type="NCBI Taxonomy" id="1229662"/>
    <lineage>
        <taxon>Eukaryota</taxon>
        <taxon>Fungi</taxon>
        <taxon>Dikarya</taxon>
        <taxon>Ascomycota</taxon>
        <taxon>Pezizomycotina</taxon>
        <taxon>Sordariomycetes</taxon>
        <taxon>Xylariomycetidae</taxon>
        <taxon>Amphisphaeriales</taxon>
        <taxon>Sporocadaceae</taxon>
        <taxon>Pestalotiopsis</taxon>
    </lineage>
</organism>
<evidence type="ECO:0000313" key="7">
    <source>
        <dbReference type="EMBL" id="ETS74066.1"/>
    </source>
</evidence>
<dbReference type="GeneID" id="19278945"/>
<dbReference type="GO" id="GO:0016042">
    <property type="term" value="P:lipid catabolic process"/>
    <property type="evidence" value="ECO:0007669"/>
    <property type="project" value="UniProtKB-UniRule"/>
</dbReference>
<feature type="active site" description="Nucleophile" evidence="4">
    <location>
        <position position="56"/>
    </location>
</feature>
<dbReference type="AlphaFoldDB" id="W3WMM0"/>